<dbReference type="PANTHER" id="PTHR47892">
    <property type="entry name" value="UNIVERSAL STRESS PROTEIN E"/>
    <property type="match status" value="1"/>
</dbReference>
<reference evidence="7 8" key="1">
    <citation type="submission" date="2018-10" db="EMBL/GenBank/DDBJ databases">
        <title>An outbreak of IMP-63 producing strain in France.</title>
        <authorList>
            <person name="Bour M."/>
            <person name="Liapis E."/>
            <person name="Plesiat P."/>
        </authorList>
    </citation>
    <scope>NUCLEOTIDE SEQUENCE [LARGE SCALE GENOMIC DNA]</scope>
    <source>
        <strain evidence="7 8">12917</strain>
    </source>
</reference>
<dbReference type="InterPro" id="IPR006016">
    <property type="entry name" value="UspA"/>
</dbReference>
<organism evidence="7 8">
    <name type="scientific">Pseudomonas putida</name>
    <name type="common">Arthrobacter siderocapsulatus</name>
    <dbReference type="NCBI Taxonomy" id="303"/>
    <lineage>
        <taxon>Bacteria</taxon>
        <taxon>Pseudomonadati</taxon>
        <taxon>Pseudomonadota</taxon>
        <taxon>Gammaproteobacteria</taxon>
        <taxon>Pseudomonadales</taxon>
        <taxon>Pseudomonadaceae</taxon>
        <taxon>Pseudomonas</taxon>
    </lineage>
</organism>
<evidence type="ECO:0000256" key="1">
    <source>
        <dbReference type="ARBA" id="ARBA00004496"/>
    </source>
</evidence>
<evidence type="ECO:0000256" key="2">
    <source>
        <dbReference type="ARBA" id="ARBA00008791"/>
    </source>
</evidence>
<dbReference type="SUPFAM" id="SSF52402">
    <property type="entry name" value="Adenine nucleotide alpha hydrolases-like"/>
    <property type="match status" value="2"/>
</dbReference>
<dbReference type="RefSeq" id="WP_123084318.1">
    <property type="nucleotide sequence ID" value="NZ_RJAI01000026.1"/>
</dbReference>
<comment type="similarity">
    <text evidence="2">Belongs to the universal stress protein A family.</text>
</comment>
<evidence type="ECO:0000313" key="7">
    <source>
        <dbReference type="EMBL" id="RNF89450.1"/>
    </source>
</evidence>
<gene>
    <name evidence="7" type="ORF">EFK07_10685</name>
</gene>
<dbReference type="Pfam" id="PF00582">
    <property type="entry name" value="Usp"/>
    <property type="match status" value="2"/>
</dbReference>
<feature type="signal peptide" evidence="5">
    <location>
        <begin position="1"/>
        <end position="18"/>
    </location>
</feature>
<sequence length="296" mass="31521">MSPYRRILLVMTKVQAHAAMHRAMALARASGALLHVLGIHTTTEPGLPEPGQQASQPSGAFAHFSAGLKALLDEQAPAGLHTTFEALESSMARDLVTACIARFAPDLVIKGLPASPVPGLNDKSSVDHVLLHTSKVPLLFVPAEASAMPANILVAVDVAKADLAQQALNHALVEAGRQLASPCNGQVHLLSVYDLPLAMLANPDLAAPWAEQVRESLQLPFDELADIHGIPYAQRYFIEGAPLRVIQSLVPTLKIDVVVVGVVQPRRWAKLIGDTTERLLNHAPCSVLAVRPPSAD</sequence>
<feature type="chain" id="PRO_5018154645" evidence="5">
    <location>
        <begin position="19"/>
        <end position="296"/>
    </location>
</feature>
<evidence type="ECO:0000256" key="4">
    <source>
        <dbReference type="ARBA" id="ARBA00037131"/>
    </source>
</evidence>
<evidence type="ECO:0000313" key="8">
    <source>
        <dbReference type="Proteomes" id="UP000278162"/>
    </source>
</evidence>
<dbReference type="EMBL" id="RJAI01000026">
    <property type="protein sequence ID" value="RNF89450.1"/>
    <property type="molecule type" value="Genomic_DNA"/>
</dbReference>
<accession>A0A3M8TE92</accession>
<comment type="function">
    <text evidence="4">Required for resistance to DNA-damaging agents.</text>
</comment>
<feature type="domain" description="UspA" evidence="6">
    <location>
        <begin position="151"/>
        <end position="291"/>
    </location>
</feature>
<name>A0A3M8TE92_PSEPU</name>
<dbReference type="Proteomes" id="UP000278162">
    <property type="component" value="Unassembled WGS sequence"/>
</dbReference>
<dbReference type="Gene3D" id="3.40.50.12370">
    <property type="match status" value="1"/>
</dbReference>
<comment type="caution">
    <text evidence="7">The sequence shown here is derived from an EMBL/GenBank/DDBJ whole genome shotgun (WGS) entry which is preliminary data.</text>
</comment>
<evidence type="ECO:0000256" key="5">
    <source>
        <dbReference type="SAM" id="SignalP"/>
    </source>
</evidence>
<comment type="subcellular location">
    <subcellularLocation>
        <location evidence="1">Cytoplasm</location>
    </subcellularLocation>
</comment>
<keyword evidence="5" id="KW-0732">Signal</keyword>
<dbReference type="GO" id="GO:0005737">
    <property type="term" value="C:cytoplasm"/>
    <property type="evidence" value="ECO:0007669"/>
    <property type="project" value="UniProtKB-SubCell"/>
</dbReference>
<evidence type="ECO:0000259" key="6">
    <source>
        <dbReference type="Pfam" id="PF00582"/>
    </source>
</evidence>
<dbReference type="AlphaFoldDB" id="A0A3M8TE92"/>
<dbReference type="PANTHER" id="PTHR47892:SF1">
    <property type="entry name" value="UNIVERSAL STRESS PROTEIN E"/>
    <property type="match status" value="1"/>
</dbReference>
<evidence type="ECO:0000256" key="3">
    <source>
        <dbReference type="ARBA" id="ARBA00022490"/>
    </source>
</evidence>
<feature type="domain" description="UspA" evidence="6">
    <location>
        <begin position="4"/>
        <end position="142"/>
    </location>
</feature>
<keyword evidence="3" id="KW-0963">Cytoplasm</keyword>
<protein>
    <submittedName>
        <fullName evidence="7">Universal stress protein</fullName>
    </submittedName>
</protein>
<proteinExistence type="inferred from homology"/>